<dbReference type="EMBL" id="BAAALF010000077">
    <property type="protein sequence ID" value="GAA1246898.1"/>
    <property type="molecule type" value="Genomic_DNA"/>
</dbReference>
<protein>
    <submittedName>
        <fullName evidence="1">Uncharacterized protein</fullName>
    </submittedName>
</protein>
<evidence type="ECO:0000313" key="1">
    <source>
        <dbReference type="EMBL" id="GAA1246898.1"/>
    </source>
</evidence>
<evidence type="ECO:0000313" key="2">
    <source>
        <dbReference type="Proteomes" id="UP001500037"/>
    </source>
</evidence>
<proteinExistence type="predicted"/>
<dbReference type="RefSeq" id="WP_344443414.1">
    <property type="nucleotide sequence ID" value="NZ_BAAALF010000077.1"/>
</dbReference>
<keyword evidence="2" id="KW-1185">Reference proteome</keyword>
<comment type="caution">
    <text evidence="1">The sequence shown here is derived from an EMBL/GenBank/DDBJ whole genome shotgun (WGS) entry which is preliminary data.</text>
</comment>
<organism evidence="1 2">
    <name type="scientific">Kitasatospora nipponensis</name>
    <dbReference type="NCBI Taxonomy" id="258049"/>
    <lineage>
        <taxon>Bacteria</taxon>
        <taxon>Bacillati</taxon>
        <taxon>Actinomycetota</taxon>
        <taxon>Actinomycetes</taxon>
        <taxon>Kitasatosporales</taxon>
        <taxon>Streptomycetaceae</taxon>
        <taxon>Kitasatospora</taxon>
    </lineage>
</organism>
<name>A0ABP4H1U7_9ACTN</name>
<reference evidence="2" key="1">
    <citation type="journal article" date="2019" name="Int. J. Syst. Evol. Microbiol.">
        <title>The Global Catalogue of Microorganisms (GCM) 10K type strain sequencing project: providing services to taxonomists for standard genome sequencing and annotation.</title>
        <authorList>
            <consortium name="The Broad Institute Genomics Platform"/>
            <consortium name="The Broad Institute Genome Sequencing Center for Infectious Disease"/>
            <person name="Wu L."/>
            <person name="Ma J."/>
        </authorList>
    </citation>
    <scope>NUCLEOTIDE SEQUENCE [LARGE SCALE GENOMIC DNA]</scope>
    <source>
        <strain evidence="2">JCM 13004</strain>
    </source>
</reference>
<accession>A0ABP4H1U7</accession>
<sequence>MRRPLLSVRSALVLVLALLTGIGAGVLSLLARTPAAQCVLYGGGAFGLAVPFFDRLVGAETSGGTDTSS</sequence>
<dbReference type="Proteomes" id="UP001500037">
    <property type="component" value="Unassembled WGS sequence"/>
</dbReference>
<gene>
    <name evidence="1" type="ORF">GCM10009665_42340</name>
</gene>